<dbReference type="InterPro" id="IPR008254">
    <property type="entry name" value="Flavodoxin/NO_synth"/>
</dbReference>
<dbReference type="PANTHER" id="PTHR39201">
    <property type="entry name" value="EXPORTED PROTEIN-RELATED"/>
    <property type="match status" value="1"/>
</dbReference>
<gene>
    <name evidence="2" type="ordered locus">Clole_3455</name>
</gene>
<evidence type="ECO:0000313" key="3">
    <source>
        <dbReference type="Proteomes" id="UP000008467"/>
    </source>
</evidence>
<evidence type="ECO:0000313" key="2">
    <source>
        <dbReference type="EMBL" id="ADZ85142.1"/>
    </source>
</evidence>
<dbReference type="KEGG" id="cle:Clole_3455"/>
<dbReference type="GO" id="GO:0016651">
    <property type="term" value="F:oxidoreductase activity, acting on NAD(P)H"/>
    <property type="evidence" value="ECO:0007669"/>
    <property type="project" value="UniProtKB-ARBA"/>
</dbReference>
<name>F2JRW2_CELLD</name>
<keyword evidence="3" id="KW-1185">Reference proteome</keyword>
<organism evidence="2 3">
    <name type="scientific">Cellulosilyticum lentocellum (strain ATCC 49066 / DSM 5427 / NCIMB 11756 / RHM5)</name>
    <name type="common">Clostridium lentocellum</name>
    <dbReference type="NCBI Taxonomy" id="642492"/>
    <lineage>
        <taxon>Bacteria</taxon>
        <taxon>Bacillati</taxon>
        <taxon>Bacillota</taxon>
        <taxon>Clostridia</taxon>
        <taxon>Lachnospirales</taxon>
        <taxon>Cellulosilyticaceae</taxon>
        <taxon>Cellulosilyticum</taxon>
    </lineage>
</organism>
<dbReference type="Proteomes" id="UP000008467">
    <property type="component" value="Chromosome"/>
</dbReference>
<reference evidence="2 3" key="1">
    <citation type="journal article" date="2011" name="J. Bacteriol.">
        <title>Complete genome sequence of the cellulose-degrading bacterium Cellulosilyticum lentocellum.</title>
        <authorList>
            <consortium name="US DOE Joint Genome Institute"/>
            <person name="Miller D.A."/>
            <person name="Suen G."/>
            <person name="Bruce D."/>
            <person name="Copeland A."/>
            <person name="Cheng J.F."/>
            <person name="Detter C."/>
            <person name="Goodwin L.A."/>
            <person name="Han C.S."/>
            <person name="Hauser L.J."/>
            <person name="Land M.L."/>
            <person name="Lapidus A."/>
            <person name="Lucas S."/>
            <person name="Meincke L."/>
            <person name="Pitluck S."/>
            <person name="Tapia R."/>
            <person name="Teshima H."/>
            <person name="Woyke T."/>
            <person name="Fox B.G."/>
            <person name="Angert E.R."/>
            <person name="Currie C.R."/>
        </authorList>
    </citation>
    <scope>NUCLEOTIDE SEQUENCE [LARGE SCALE GENOMIC DNA]</scope>
    <source>
        <strain evidence="3">ATCC 49066 / DSM 5427 / NCIMB 11756 / RHM5</strain>
    </source>
</reference>
<dbReference type="SUPFAM" id="SSF52218">
    <property type="entry name" value="Flavoproteins"/>
    <property type="match status" value="1"/>
</dbReference>
<protein>
    <submittedName>
        <fullName evidence="2">NADPH-dependent FMN reductase</fullName>
    </submittedName>
</protein>
<dbReference type="HOGENOM" id="CLU_068890_1_2_9"/>
<accession>F2JRW2</accession>
<dbReference type="Gene3D" id="3.40.50.360">
    <property type="match status" value="1"/>
</dbReference>
<evidence type="ECO:0000259" key="1">
    <source>
        <dbReference type="PROSITE" id="PS50902"/>
    </source>
</evidence>
<dbReference type="GO" id="GO:0010181">
    <property type="term" value="F:FMN binding"/>
    <property type="evidence" value="ECO:0007669"/>
    <property type="project" value="InterPro"/>
</dbReference>
<dbReference type="AlphaFoldDB" id="F2JRW2"/>
<dbReference type="PROSITE" id="PS50902">
    <property type="entry name" value="FLAVODOXIN_LIKE"/>
    <property type="match status" value="1"/>
</dbReference>
<dbReference type="STRING" id="642492.Clole_3455"/>
<dbReference type="PANTHER" id="PTHR39201:SF1">
    <property type="entry name" value="FLAVODOXIN-LIKE DOMAIN-CONTAINING PROTEIN"/>
    <property type="match status" value="1"/>
</dbReference>
<proteinExistence type="predicted"/>
<dbReference type="eggNOG" id="COG0716">
    <property type="taxonomic scope" value="Bacteria"/>
</dbReference>
<dbReference type="EMBL" id="CP002582">
    <property type="protein sequence ID" value="ADZ85142.1"/>
    <property type="molecule type" value="Genomic_DNA"/>
</dbReference>
<sequence length="160" mass="17613">MRAIVVYYSLEGHTQYIAEEIAQCLKADTLALKIAKPYPKGKMARMFWCGKAAVFGEKPKLAPYEFDTSQYDVVILGTPIWAGSHAAPISTFLEENNIGGHKVAIYVCSGGGGTQKCFNQLENKWGEAIATLSLINPNKQTYAEDRSKVEAFCKAIQESI</sequence>
<feature type="domain" description="Flavodoxin-like" evidence="1">
    <location>
        <begin position="3"/>
        <end position="160"/>
    </location>
</feature>
<dbReference type="InterPro" id="IPR029039">
    <property type="entry name" value="Flavoprotein-like_sf"/>
</dbReference>
<dbReference type="Pfam" id="PF12682">
    <property type="entry name" value="Flavodoxin_4"/>
    <property type="match status" value="1"/>
</dbReference>
<dbReference type="RefSeq" id="WP_013658418.1">
    <property type="nucleotide sequence ID" value="NC_015275.1"/>
</dbReference>